<keyword evidence="2" id="KW-0442">Lipid degradation</keyword>
<keyword evidence="2" id="KW-0378">Hydrolase</keyword>
<evidence type="ECO:0000256" key="2">
    <source>
        <dbReference type="PROSITE-ProRule" id="PRU01161"/>
    </source>
</evidence>
<dbReference type="PROSITE" id="PS51635">
    <property type="entry name" value="PNPLA"/>
    <property type="match status" value="1"/>
</dbReference>
<reference evidence="4 5" key="1">
    <citation type="submission" date="2018-01" db="EMBL/GenBank/DDBJ databases">
        <title>Genomic Encyclopedia of Archaeal and Bacterial Type Strains, Phase II (KMG-II): from individual species to whole genera.</title>
        <authorList>
            <person name="Goeker M."/>
        </authorList>
    </citation>
    <scope>NUCLEOTIDE SEQUENCE [LARGE SCALE GENOMIC DNA]</scope>
    <source>
        <strain evidence="4 5">DSM 17023</strain>
    </source>
</reference>
<evidence type="ECO:0000259" key="3">
    <source>
        <dbReference type="PROSITE" id="PS51635"/>
    </source>
</evidence>
<keyword evidence="5" id="KW-1185">Reference proteome</keyword>
<evidence type="ECO:0000313" key="4">
    <source>
        <dbReference type="EMBL" id="POF31539.1"/>
    </source>
</evidence>
<dbReference type="InterPro" id="IPR019894">
    <property type="entry name" value="Patatin-related_protein"/>
</dbReference>
<dbReference type="GO" id="GO:0016042">
    <property type="term" value="P:lipid catabolic process"/>
    <property type="evidence" value="ECO:0007669"/>
    <property type="project" value="UniProtKB-UniRule"/>
</dbReference>
<comment type="caution">
    <text evidence="2">Lacks conserved residue(s) required for the propagation of feature annotation.</text>
</comment>
<dbReference type="Pfam" id="PF01734">
    <property type="entry name" value="Patatin"/>
    <property type="match status" value="1"/>
</dbReference>
<feature type="active site" description="Proton acceptor" evidence="2">
    <location>
        <position position="362"/>
    </location>
</feature>
<sequence>MIHIARDTVLAEQSRKAVGRVRVDDGWDCKKVSDHFGGFMKEIELRLGLVFYGGVSLAIYMHGVSREMLNLVRASGFRLDRKAGGAGEGAAERDLPPVQSAYKELLDILSPVADVRVVVDAIAGASAGGVNGIMLARAIAHDLPLDSHSRLWLENADVTRLARPQSGISRYLKISVSPVLDRLISSRLNKQIESTETREKLRRFMQARWFSPPFSGDRFIGWMLDACKQMEETAEPGRTLIPRGQTLDLFVTITDYNGIKRRIHLDDPDYVEEWDHRRILNFHAVHRAPGVVDSQFAAENIPELVFAARATSSFPGAFPPATIAEMERVLARQHLAWPHREAFLKRGLNLTPEAIGRHCFVDGSVVMNKPFAPVIKVIQDRPATKEVARRVIYIDPAPVEPVEADGRHVELPGFFRVILASLAHIPRNEPIGDDLKELEQNNRRSRWLAQLIDAAGPMVEQAVKGLLPKRRTVTPEILAKCRKDATDAAFRQAGFAFLNYQSLKLHALGERLAGLTTRLSGVRDARKLEEPVLAQLARYFSTLTVESKDLLGRNDPHVVALLRGLDVDYRIRRLRFAIRKLNGFYQFDPGSGLPPPNTDVLDHMKGLLYDQIDHLSWRWTEPFFGSRCRDHAERFVKDLAAGAESAGDQVVPLLKCMSSMMGLADLDRLQDELFAETARGLLDKDRHASLMRSYIGFGFYDLITFPVLQRNDFSEVTEILVDRISPRDAESLHTENFDLKGKSLNSFGAFFNRGWREHDYLWGRLNAADRLVSIILSAAGKGTLPQMQVNQARARIFLAILEEERDKLIEIPEEIARVDDLVRSVYPDFAHVKEDV</sequence>
<dbReference type="InterPro" id="IPR016035">
    <property type="entry name" value="Acyl_Trfase/lysoPLipase"/>
</dbReference>
<dbReference type="Gene3D" id="3.40.1090.10">
    <property type="entry name" value="Cytosolic phospholipase A2 catalytic domain"/>
    <property type="match status" value="1"/>
</dbReference>
<name>A0A2S3UVQ4_9HYPH</name>
<feature type="short sequence motif" description="GXSXG" evidence="2">
    <location>
        <begin position="124"/>
        <end position="128"/>
    </location>
</feature>
<dbReference type="NCBIfam" id="TIGR03607">
    <property type="entry name" value="patatin-like protein"/>
    <property type="match status" value="1"/>
</dbReference>
<accession>A0A2S3UVQ4</accession>
<dbReference type="Pfam" id="PF11856">
    <property type="entry name" value="DUF3376"/>
    <property type="match status" value="1"/>
</dbReference>
<dbReference type="EMBL" id="PPCN01000004">
    <property type="protein sequence ID" value="POF31539.1"/>
    <property type="molecule type" value="Genomic_DNA"/>
</dbReference>
<dbReference type="InterPro" id="IPR002641">
    <property type="entry name" value="PNPLA_dom"/>
</dbReference>
<feature type="domain" description="PNPLA" evidence="3">
    <location>
        <begin position="49"/>
        <end position="375"/>
    </location>
</feature>
<dbReference type="SUPFAM" id="SSF52151">
    <property type="entry name" value="FabD/lysophospholipase-like"/>
    <property type="match status" value="1"/>
</dbReference>
<dbReference type="Proteomes" id="UP000236959">
    <property type="component" value="Unassembled WGS sequence"/>
</dbReference>
<feature type="active site" description="Nucleophile" evidence="2">
    <location>
        <position position="126"/>
    </location>
</feature>
<dbReference type="GO" id="GO:0016787">
    <property type="term" value="F:hydrolase activity"/>
    <property type="evidence" value="ECO:0007669"/>
    <property type="project" value="UniProtKB-UniRule"/>
</dbReference>
<proteinExistence type="predicted"/>
<dbReference type="RefSeq" id="WP_208987457.1">
    <property type="nucleotide sequence ID" value="NZ_PPCN01000004.1"/>
</dbReference>
<gene>
    <name evidence="4" type="ORF">CLV41_104103</name>
</gene>
<keyword evidence="1 2" id="KW-0443">Lipid metabolism</keyword>
<organism evidence="4 5">
    <name type="scientific">Roseibium marinum</name>
    <dbReference type="NCBI Taxonomy" id="281252"/>
    <lineage>
        <taxon>Bacteria</taxon>
        <taxon>Pseudomonadati</taxon>
        <taxon>Pseudomonadota</taxon>
        <taxon>Alphaproteobacteria</taxon>
        <taxon>Hyphomicrobiales</taxon>
        <taxon>Stappiaceae</taxon>
        <taxon>Roseibium</taxon>
    </lineage>
</organism>
<comment type="caution">
    <text evidence="4">The sequence shown here is derived from an EMBL/GenBank/DDBJ whole genome shotgun (WGS) entry which is preliminary data.</text>
</comment>
<protein>
    <submittedName>
        <fullName evidence="4">Patatin-related protein</fullName>
    </submittedName>
</protein>
<dbReference type="InterPro" id="IPR024282">
    <property type="entry name" value="DUF3376"/>
</dbReference>
<evidence type="ECO:0000256" key="1">
    <source>
        <dbReference type="ARBA" id="ARBA00023098"/>
    </source>
</evidence>
<dbReference type="AlphaFoldDB" id="A0A2S3UVQ4"/>
<evidence type="ECO:0000313" key="5">
    <source>
        <dbReference type="Proteomes" id="UP000236959"/>
    </source>
</evidence>